<dbReference type="AlphaFoldDB" id="A0A5Q6RYX4"/>
<dbReference type="OrthoDB" id="9773673at2"/>
<keyword evidence="2" id="KW-0732">Signal</keyword>
<name>A0A5Q6RYX4_9ACTN</name>
<dbReference type="EMBL" id="VDFQ02000002">
    <property type="protein sequence ID" value="KAA1423214.1"/>
    <property type="molecule type" value="Genomic_DNA"/>
</dbReference>
<comment type="caution">
    <text evidence="4">The sequence shown here is derived from an EMBL/GenBank/DDBJ whole genome shotgun (WGS) entry which is preliminary data.</text>
</comment>
<reference evidence="4 5" key="1">
    <citation type="submission" date="2019-09" db="EMBL/GenBank/DDBJ databases">
        <title>Mumia zhuanghuii sp. nov. isolated from the intestinal contents of plateau pika (Ochotona curzoniae) in the Qinghai-Tibet plateau of China.</title>
        <authorList>
            <person name="Tian Z."/>
        </authorList>
    </citation>
    <scope>NUCLEOTIDE SEQUENCE [LARGE SCALE GENOMIC DNA]</scope>
    <source>
        <strain evidence="5">350</strain>
    </source>
</reference>
<evidence type="ECO:0000259" key="3">
    <source>
        <dbReference type="Pfam" id="PF13407"/>
    </source>
</evidence>
<evidence type="ECO:0000313" key="5">
    <source>
        <dbReference type="Proteomes" id="UP000307768"/>
    </source>
</evidence>
<sequence length="374" mass="38867">MPRLWIDGRGVLCVTSSSWGGNVKKFARTAVGAASVVVLAAALGACGGDDDGGGSSSDSKTIALLLPETKTTRYEAFDKPLFEAKVQELCDDCEVKYLNADQDASKQQQQAESAITDGAAVLVLDPVDSEAAVGIVKSAQSSDVPVIAYDRFIEGADYYMSFDNERVGELQGEALVEATGGSGDILMLNGAPTDPNAAQFKTGAHKAIDASGLNVVAEFDNPDWSPDNAQKFVTSQLNNIDAASLAGVYAANDGQAGGVIAALRADGLTKFPPVTGQDAELAAIQRIVAGDQFMTIYKSIKTEAEKAAEVAVALVNGDDVGETTDFQGVKSFIFDPVVVTTDNVNDTVVADGFYSVEDICTAEYADACAAAGLS</sequence>
<evidence type="ECO:0000256" key="2">
    <source>
        <dbReference type="ARBA" id="ARBA00022729"/>
    </source>
</evidence>
<gene>
    <name evidence="4" type="ORF">FE697_006180</name>
</gene>
<dbReference type="PANTHER" id="PTHR30036:SF1">
    <property type="entry name" value="D-XYLOSE-BINDING PERIPLASMIC PROTEIN"/>
    <property type="match status" value="1"/>
</dbReference>
<protein>
    <submittedName>
        <fullName evidence="4">Sugar ABC transporter substrate-binding protein</fullName>
    </submittedName>
</protein>
<dbReference type="InterPro" id="IPR025997">
    <property type="entry name" value="SBP_2_dom"/>
</dbReference>
<evidence type="ECO:0000256" key="1">
    <source>
        <dbReference type="ARBA" id="ARBA00004196"/>
    </source>
</evidence>
<dbReference type="InterPro" id="IPR028082">
    <property type="entry name" value="Peripla_BP_I"/>
</dbReference>
<proteinExistence type="predicted"/>
<dbReference type="InterPro" id="IPR050555">
    <property type="entry name" value="Bact_Solute-Bind_Prot2"/>
</dbReference>
<dbReference type="Proteomes" id="UP000307768">
    <property type="component" value="Unassembled WGS sequence"/>
</dbReference>
<evidence type="ECO:0000313" key="4">
    <source>
        <dbReference type="EMBL" id="KAA1423214.1"/>
    </source>
</evidence>
<dbReference type="GO" id="GO:0030246">
    <property type="term" value="F:carbohydrate binding"/>
    <property type="evidence" value="ECO:0007669"/>
    <property type="project" value="TreeGrafter"/>
</dbReference>
<dbReference type="Gene3D" id="3.40.50.2300">
    <property type="match status" value="2"/>
</dbReference>
<accession>A0A5Q6RYX4</accession>
<dbReference type="SUPFAM" id="SSF53822">
    <property type="entry name" value="Periplasmic binding protein-like I"/>
    <property type="match status" value="1"/>
</dbReference>
<feature type="domain" description="Periplasmic binding protein" evidence="3">
    <location>
        <begin position="62"/>
        <end position="318"/>
    </location>
</feature>
<dbReference type="PANTHER" id="PTHR30036">
    <property type="entry name" value="D-XYLOSE-BINDING PERIPLASMIC PROTEIN"/>
    <property type="match status" value="1"/>
</dbReference>
<dbReference type="Pfam" id="PF13407">
    <property type="entry name" value="Peripla_BP_4"/>
    <property type="match status" value="1"/>
</dbReference>
<organism evidence="4 5">
    <name type="scientific">Mumia zhuanghuii</name>
    <dbReference type="NCBI Taxonomy" id="2585211"/>
    <lineage>
        <taxon>Bacteria</taxon>
        <taxon>Bacillati</taxon>
        <taxon>Actinomycetota</taxon>
        <taxon>Actinomycetes</taxon>
        <taxon>Propionibacteriales</taxon>
        <taxon>Nocardioidaceae</taxon>
        <taxon>Mumia</taxon>
    </lineage>
</organism>
<comment type="subcellular location">
    <subcellularLocation>
        <location evidence="1">Cell envelope</location>
    </subcellularLocation>
</comment>
<dbReference type="GO" id="GO:0030288">
    <property type="term" value="C:outer membrane-bounded periplasmic space"/>
    <property type="evidence" value="ECO:0007669"/>
    <property type="project" value="TreeGrafter"/>
</dbReference>